<dbReference type="PROSITE" id="PS50003">
    <property type="entry name" value="PH_DOMAIN"/>
    <property type="match status" value="1"/>
</dbReference>
<reference evidence="5" key="2">
    <citation type="submission" date="2021-11" db="EMBL/GenBank/DDBJ databases">
        <authorList>
            <consortium name="Genoscope - CEA"/>
            <person name="William W."/>
        </authorList>
    </citation>
    <scope>NUCLEOTIDE SEQUENCE</scope>
</reference>
<evidence type="ECO:0000259" key="3">
    <source>
        <dbReference type="PROSITE" id="PS50003"/>
    </source>
</evidence>
<dbReference type="InterPro" id="IPR015943">
    <property type="entry name" value="WD40/YVTN_repeat-like_dom_sf"/>
</dbReference>
<dbReference type="Proteomes" id="UP000789595">
    <property type="component" value="Unassembled WGS sequence"/>
</dbReference>
<dbReference type="PANTHER" id="PTHR32215:SF0">
    <property type="entry name" value="CILIA- AND FLAGELLA-ASSOCIATED PROTEIN 57"/>
    <property type="match status" value="1"/>
</dbReference>
<dbReference type="InterPro" id="IPR001849">
    <property type="entry name" value="PH_domain"/>
</dbReference>
<dbReference type="SUPFAM" id="SSF50978">
    <property type="entry name" value="WD40 repeat-like"/>
    <property type="match status" value="2"/>
</dbReference>
<proteinExistence type="predicted"/>
<feature type="coiled-coil region" evidence="2">
    <location>
        <begin position="857"/>
        <end position="908"/>
    </location>
</feature>
<evidence type="ECO:0000256" key="1">
    <source>
        <dbReference type="PROSITE-ProRule" id="PRU00221"/>
    </source>
</evidence>
<organism evidence="4">
    <name type="scientific">Pelagomonas calceolata</name>
    <dbReference type="NCBI Taxonomy" id="35677"/>
    <lineage>
        <taxon>Eukaryota</taxon>
        <taxon>Sar</taxon>
        <taxon>Stramenopiles</taxon>
        <taxon>Ochrophyta</taxon>
        <taxon>Pelagophyceae</taxon>
        <taxon>Pelagomonadales</taxon>
        <taxon>Pelagomonadaceae</taxon>
        <taxon>Pelagomonas</taxon>
    </lineage>
</organism>
<feature type="domain" description="PH" evidence="3">
    <location>
        <begin position="748"/>
        <end position="896"/>
    </location>
</feature>
<dbReference type="InterPro" id="IPR001680">
    <property type="entry name" value="WD40_rpt"/>
</dbReference>
<dbReference type="EMBL" id="CAKKNE010000002">
    <property type="protein sequence ID" value="CAH0369922.1"/>
    <property type="molecule type" value="Genomic_DNA"/>
</dbReference>
<dbReference type="OrthoDB" id="47276at2759"/>
<keyword evidence="2" id="KW-0175">Coiled coil</keyword>
<gene>
    <name evidence="4" type="ORF">PCAL00307_LOCUS11297</name>
    <name evidence="5" type="ORF">PECAL_2P30670</name>
</gene>
<evidence type="ECO:0000313" key="6">
    <source>
        <dbReference type="Proteomes" id="UP000789595"/>
    </source>
</evidence>
<dbReference type="InterPro" id="IPR036322">
    <property type="entry name" value="WD40_repeat_dom_sf"/>
</dbReference>
<feature type="coiled-coil region" evidence="2">
    <location>
        <begin position="1055"/>
        <end position="1128"/>
    </location>
</feature>
<feature type="coiled-coil region" evidence="2">
    <location>
        <begin position="785"/>
        <end position="819"/>
    </location>
</feature>
<sequence>MALAHRHAWGLNTNIGGCAGWTDNETLIYTAGHAVVLYGARSQWDKNSQRFVAGSADGGGGFTSIALSPSRLSVAVAEAADRATVKVYDVATLRRKKTLERPDVACSAYEALCFGLDDDNVLALGSKALVLASWSCSSGKVLATTSLVEPNASTYVDLRHSPLDRVVSCLAGDGLRFCRAGAPSEGAAEELRPLPPCTEVIEGELRCHCWLTHSEHRVVAGTSTGALLIYEACQYACKLDIEVEGGVASVAPLARGLVCGSQLGSVHAFGPGASDDLCTLFAPNFVVSISTSPVISLTNRPDELECACVTSDRQCSIISLEDAGGGKRKEPDLVMPSHFRGAVTGLDVCARKPLIITCGEDKTVRTWNYVTREAELVKAFAEDPLSIAFHPSGLHCAIGFNDKIRLAHLLVDDLRVYREINVKQCREVRFSEGGQFFAAANGTAVSVYDFYDGSKLADLRGHSSKVKSLRFGDGDSTLATGGADGAIYVWEWADGKRLGEFVQKGSAYLDVVVAKDAIFSVGSDNILKEFARPDITPTKQLDGQGSLLGHLVLKDDTIYAGTCNQGKPGSLRAYAHPLTGDFLEYAAVGAEMTRLRSTRDGRVLACSGSDGSILVFDVKAEVEKAERTGLQDKAIGGLKYASEVMATKTDLEERRFAIQEKRSKLEELQLHNEYQLRLKDMSSSEKLKEVGEKYQQDREAERMRYQLLGEEKEEVADECEQRIGRMEDTHRHALQELENAYQQKIMLEVERYGQLEKEREMSRKRWDERRSTLQENHMAYVSELQQDFERKLTEDKNRRANLEAQRETLRKEHLEARSQLDDDIDVEIQNLRGKYDAKLADEREASLRYKGENGIMKKKFTVINQQLEEHAEEIKQRVETAEDLKATMRALEKEIAEEKEVIKSRDDQIGVREKKIYELKKKNQELEKFKFVLDYKIKELKRQIEPREAEISTMKGKVKDMDGELEKYHASNAQLDNMIGTLRTKIDSTQKSILKGRRVIGDQQSLIRRFKAELHCCADDIQDPEKLKKGVEELYAKHAQYVEADSGEGVDKGVKEEFARLEDNLKRMLSDLQENYRRDADERAAENMRQMTNNMALIREITRQRESNRRLRSQVDRMEMQLKERARDNKGPDPAVVARQHARAQELQRLVDHYASTLEAAGYFMPSGDGSLPPAPVST</sequence>
<dbReference type="PROSITE" id="PS50082">
    <property type="entry name" value="WD_REPEATS_2"/>
    <property type="match status" value="1"/>
</dbReference>
<keyword evidence="1" id="KW-0853">WD repeat</keyword>
<evidence type="ECO:0000256" key="2">
    <source>
        <dbReference type="SAM" id="Coils"/>
    </source>
</evidence>
<dbReference type="EMBL" id="HBIW01013152">
    <property type="protein sequence ID" value="CAE0695861.1"/>
    <property type="molecule type" value="Transcribed_RNA"/>
</dbReference>
<dbReference type="AlphaFoldDB" id="A0A7S4E7Y3"/>
<accession>A0A7S4E7Y3</accession>
<dbReference type="SMART" id="SM00320">
    <property type="entry name" value="WD40"/>
    <property type="match status" value="5"/>
</dbReference>
<evidence type="ECO:0000313" key="4">
    <source>
        <dbReference type="EMBL" id="CAE0695861.1"/>
    </source>
</evidence>
<name>A0A7S4E7Y3_9STRA</name>
<protein>
    <recommendedName>
        <fullName evidence="3">PH domain-containing protein</fullName>
    </recommendedName>
</protein>
<dbReference type="PROSITE" id="PS50294">
    <property type="entry name" value="WD_REPEATS_REGION"/>
    <property type="match status" value="1"/>
</dbReference>
<dbReference type="Pfam" id="PF00400">
    <property type="entry name" value="WD40"/>
    <property type="match status" value="2"/>
</dbReference>
<dbReference type="PANTHER" id="PTHR32215">
    <property type="entry name" value="CILIA- AND FLAGELLA-ASSOCIATED PROTEIN 57"/>
    <property type="match status" value="1"/>
</dbReference>
<evidence type="ECO:0000313" key="5">
    <source>
        <dbReference type="EMBL" id="CAH0369922.1"/>
    </source>
</evidence>
<feature type="repeat" description="WD" evidence="1">
    <location>
        <begin position="459"/>
        <end position="500"/>
    </location>
</feature>
<dbReference type="InterPro" id="IPR052993">
    <property type="entry name" value="CFA-57"/>
</dbReference>
<keyword evidence="6" id="KW-1185">Reference proteome</keyword>
<dbReference type="Gene3D" id="2.130.10.10">
    <property type="entry name" value="YVTN repeat-like/Quinoprotein amine dehydrogenase"/>
    <property type="match status" value="2"/>
</dbReference>
<reference evidence="4" key="1">
    <citation type="submission" date="2021-01" db="EMBL/GenBank/DDBJ databases">
        <authorList>
            <person name="Corre E."/>
            <person name="Pelletier E."/>
            <person name="Niang G."/>
            <person name="Scheremetjew M."/>
            <person name="Finn R."/>
            <person name="Kale V."/>
            <person name="Holt S."/>
            <person name="Cochrane G."/>
            <person name="Meng A."/>
            <person name="Brown T."/>
            <person name="Cohen L."/>
        </authorList>
    </citation>
    <scope>NUCLEOTIDE SEQUENCE</scope>
    <source>
        <strain evidence="4">CCMP1756</strain>
    </source>
</reference>